<feature type="compositionally biased region" description="Basic and acidic residues" evidence="1">
    <location>
        <begin position="1"/>
        <end position="13"/>
    </location>
</feature>
<name>A0AAD2FZ98_9STRA</name>
<proteinExistence type="predicted"/>
<feature type="region of interest" description="Disordered" evidence="1">
    <location>
        <begin position="41"/>
        <end position="97"/>
    </location>
</feature>
<keyword evidence="2" id="KW-1133">Transmembrane helix</keyword>
<evidence type="ECO:0000256" key="1">
    <source>
        <dbReference type="SAM" id="MobiDB-lite"/>
    </source>
</evidence>
<keyword evidence="2" id="KW-0472">Membrane</keyword>
<organism evidence="3 4">
    <name type="scientific">Cylindrotheca closterium</name>
    <dbReference type="NCBI Taxonomy" id="2856"/>
    <lineage>
        <taxon>Eukaryota</taxon>
        <taxon>Sar</taxon>
        <taxon>Stramenopiles</taxon>
        <taxon>Ochrophyta</taxon>
        <taxon>Bacillariophyta</taxon>
        <taxon>Bacillariophyceae</taxon>
        <taxon>Bacillariophycidae</taxon>
        <taxon>Bacillariales</taxon>
        <taxon>Bacillariaceae</taxon>
        <taxon>Cylindrotheca</taxon>
    </lineage>
</organism>
<evidence type="ECO:0000256" key="2">
    <source>
        <dbReference type="SAM" id="Phobius"/>
    </source>
</evidence>
<keyword evidence="4" id="KW-1185">Reference proteome</keyword>
<gene>
    <name evidence="3" type="ORF">CYCCA115_LOCUS16812</name>
</gene>
<reference evidence="3" key="1">
    <citation type="submission" date="2023-08" db="EMBL/GenBank/DDBJ databases">
        <authorList>
            <person name="Audoor S."/>
            <person name="Bilcke G."/>
        </authorList>
    </citation>
    <scope>NUCLEOTIDE SEQUENCE</scope>
</reference>
<feature type="transmembrane region" description="Helical" evidence="2">
    <location>
        <begin position="106"/>
        <end position="125"/>
    </location>
</feature>
<dbReference type="Proteomes" id="UP001295423">
    <property type="component" value="Unassembled WGS sequence"/>
</dbReference>
<accession>A0AAD2FZ98</accession>
<evidence type="ECO:0000313" key="3">
    <source>
        <dbReference type="EMBL" id="CAJ1957642.1"/>
    </source>
</evidence>
<sequence>MLDEEKAKKKDLESNPIEDTSGKGAAININEGGEVLLEAVAVDENAGKAPEDATEKGSNTRKSMLALEPAPVPVPNSTRGPPDGTPPKEENKQAESREKPFYCKGWFGVVVLLILVGGAVAIFFGTQTNDTTAAVPEPETVLGTDPDPTVPVPTMAPVSSSPSGSPSSTPSSLVLLDLPPSSEGCAAIANGEVVPGQDNTVLQSFQVQMDVVPDSEYPDDTTAQELEDKIQALFMPELVGCPIDTERRMLRTLSG</sequence>
<feature type="compositionally biased region" description="Basic and acidic residues" evidence="1">
    <location>
        <begin position="45"/>
        <end position="55"/>
    </location>
</feature>
<dbReference type="EMBL" id="CAKOGP040001947">
    <property type="protein sequence ID" value="CAJ1957642.1"/>
    <property type="molecule type" value="Genomic_DNA"/>
</dbReference>
<protein>
    <submittedName>
        <fullName evidence="3">Uncharacterized protein</fullName>
    </submittedName>
</protein>
<evidence type="ECO:0000313" key="4">
    <source>
        <dbReference type="Proteomes" id="UP001295423"/>
    </source>
</evidence>
<feature type="region of interest" description="Disordered" evidence="1">
    <location>
        <begin position="1"/>
        <end position="26"/>
    </location>
</feature>
<feature type="region of interest" description="Disordered" evidence="1">
    <location>
        <begin position="134"/>
        <end position="172"/>
    </location>
</feature>
<comment type="caution">
    <text evidence="3">The sequence shown here is derived from an EMBL/GenBank/DDBJ whole genome shotgun (WGS) entry which is preliminary data.</text>
</comment>
<feature type="compositionally biased region" description="Low complexity" evidence="1">
    <location>
        <begin position="140"/>
        <end position="172"/>
    </location>
</feature>
<feature type="compositionally biased region" description="Basic and acidic residues" evidence="1">
    <location>
        <begin position="86"/>
        <end position="97"/>
    </location>
</feature>
<dbReference type="AlphaFoldDB" id="A0AAD2FZ98"/>
<keyword evidence="2" id="KW-0812">Transmembrane</keyword>